<reference evidence="1" key="1">
    <citation type="submission" date="2019-04" db="EMBL/GenBank/DDBJ databases">
        <title>Evolution of Biomass-Degrading Anaerobic Consortia Revealed by Metagenomics.</title>
        <authorList>
            <person name="Peng X."/>
        </authorList>
    </citation>
    <scope>NUCLEOTIDE SEQUENCE</scope>
    <source>
        <strain evidence="1">SIG13</strain>
    </source>
</reference>
<proteinExistence type="predicted"/>
<dbReference type="AlphaFoldDB" id="A0A8T3VJS3"/>
<evidence type="ECO:0000313" key="2">
    <source>
        <dbReference type="Proteomes" id="UP000713479"/>
    </source>
</evidence>
<accession>A0A8T3VJS3</accession>
<organism evidence="1 2">
    <name type="scientific">Methanobrevibacter millerae</name>
    <dbReference type="NCBI Taxonomy" id="230361"/>
    <lineage>
        <taxon>Archaea</taxon>
        <taxon>Methanobacteriati</taxon>
        <taxon>Methanobacteriota</taxon>
        <taxon>Methanomada group</taxon>
        <taxon>Methanobacteria</taxon>
        <taxon>Methanobacteriales</taxon>
        <taxon>Methanobacteriaceae</taxon>
        <taxon>Methanobrevibacter</taxon>
    </lineage>
</organism>
<dbReference type="Proteomes" id="UP000713479">
    <property type="component" value="Unassembled WGS sequence"/>
</dbReference>
<name>A0A8T3VJS3_9EURY</name>
<protein>
    <submittedName>
        <fullName evidence="1">Uncharacterized protein</fullName>
    </submittedName>
</protein>
<sequence length="241" mass="27638">MAEPYYGHRARLYYEDLYTQPDKMAEVILRANDLGMNAINLVNDDNILKAFDLACDNGCEMKVIATIGKSDVDYLNPNYEVACEVDWENDIELFSGYDTPVMLVDEFITDAYKWNLTSKILNSINDSGSLSGIVTAFPYRTTDLLKDNLDMDLFDFYMIPLNSFAYMMDTPSFLKAQREEFRSRILELNKKIIACRIFSVGIQTPHEAFTFLSNLDFVDLITFGVASEDEIKKDMEVLKSF</sequence>
<evidence type="ECO:0000313" key="1">
    <source>
        <dbReference type="EMBL" id="MBE6511383.1"/>
    </source>
</evidence>
<comment type="caution">
    <text evidence="1">The sequence shown here is derived from an EMBL/GenBank/DDBJ whole genome shotgun (WGS) entry which is preliminary data.</text>
</comment>
<dbReference type="EMBL" id="SUTF01000014">
    <property type="protein sequence ID" value="MBE6511383.1"/>
    <property type="molecule type" value="Genomic_DNA"/>
</dbReference>
<gene>
    <name evidence="1" type="ORF">E7Z74_09055</name>
</gene>